<organism evidence="2 3">
    <name type="scientific">Rubrivivax albus</name>
    <dbReference type="NCBI Taxonomy" id="2499835"/>
    <lineage>
        <taxon>Bacteria</taxon>
        <taxon>Pseudomonadati</taxon>
        <taxon>Pseudomonadota</taxon>
        <taxon>Betaproteobacteria</taxon>
        <taxon>Burkholderiales</taxon>
        <taxon>Sphaerotilaceae</taxon>
        <taxon>Rubrivivax</taxon>
    </lineage>
</organism>
<dbReference type="Pfam" id="PF00814">
    <property type="entry name" value="TsaD"/>
    <property type="match status" value="1"/>
</dbReference>
<protein>
    <submittedName>
        <fullName evidence="2">tRNA (Adenosine(37)-N6)-threonylcarbamoyltransferase complex dimerization subunit type 1 TsaB</fullName>
    </submittedName>
</protein>
<dbReference type="Proteomes" id="UP000288178">
    <property type="component" value="Unassembled WGS sequence"/>
</dbReference>
<keyword evidence="3" id="KW-1185">Reference proteome</keyword>
<reference evidence="2 3" key="1">
    <citation type="submission" date="2019-01" db="EMBL/GenBank/DDBJ databases">
        <authorList>
            <person name="Chen W.-M."/>
        </authorList>
    </citation>
    <scope>NUCLEOTIDE SEQUENCE [LARGE SCALE GENOMIC DNA]</scope>
    <source>
        <strain evidence="2 3">ICH-3</strain>
    </source>
</reference>
<comment type="caution">
    <text evidence="2">The sequence shown here is derived from an EMBL/GenBank/DDBJ whole genome shotgun (WGS) entry which is preliminary data.</text>
</comment>
<evidence type="ECO:0000259" key="1">
    <source>
        <dbReference type="Pfam" id="PF00814"/>
    </source>
</evidence>
<dbReference type="Gene3D" id="3.30.420.40">
    <property type="match status" value="2"/>
</dbReference>
<dbReference type="PANTHER" id="PTHR11735:SF11">
    <property type="entry name" value="TRNA THREONYLCARBAMOYLADENOSINE BIOSYNTHESIS PROTEIN TSAB"/>
    <property type="match status" value="1"/>
</dbReference>
<name>A0A3S2VX90_9BURK</name>
<dbReference type="InterPro" id="IPR022496">
    <property type="entry name" value="T6A_TsaB"/>
</dbReference>
<dbReference type="GO" id="GO:0005829">
    <property type="term" value="C:cytosol"/>
    <property type="evidence" value="ECO:0007669"/>
    <property type="project" value="TreeGrafter"/>
</dbReference>
<dbReference type="OrthoDB" id="9809995at2"/>
<keyword evidence="2" id="KW-0808">Transferase</keyword>
<feature type="domain" description="Gcp-like" evidence="1">
    <location>
        <begin position="46"/>
        <end position="144"/>
    </location>
</feature>
<accession>A0A3S2VX90</accession>
<proteinExistence type="predicted"/>
<evidence type="ECO:0000313" key="3">
    <source>
        <dbReference type="Proteomes" id="UP000288178"/>
    </source>
</evidence>
<gene>
    <name evidence="2" type="primary">tsaB</name>
    <name evidence="2" type="ORF">ENE75_12325</name>
</gene>
<dbReference type="PANTHER" id="PTHR11735">
    <property type="entry name" value="TRNA N6-ADENOSINE THREONYLCARBAMOYLTRANSFERASE"/>
    <property type="match status" value="1"/>
</dbReference>
<evidence type="ECO:0000313" key="2">
    <source>
        <dbReference type="EMBL" id="RVT51596.1"/>
    </source>
</evidence>
<dbReference type="GO" id="GO:0002949">
    <property type="term" value="P:tRNA threonylcarbamoyladenosine modification"/>
    <property type="evidence" value="ECO:0007669"/>
    <property type="project" value="InterPro"/>
</dbReference>
<sequence length="246" mass="24936">MPENPGPSTASPRLLAIDTATEIVAVAACGPAGLVTRTAPGGAEASASLLPAVQAVLAEAGLVATDLDAIAFGAGPGAFTGLRTACAAAQGLAFGLGCPLLPLDDLALWAEDSPWRDEAGGPLVWVAVDARMGEVYAAAYRRVAPATWQADVAPALYTLDALAAAFAAVPPRRLAGNAPAALGDRWPVTAAAVHVTLHDRPAALLRLAASAWQRGEAIDPAQALPLYLRDKVALTTAERAARQAAT</sequence>
<dbReference type="AlphaFoldDB" id="A0A3S2VX90"/>
<dbReference type="GO" id="GO:0016740">
    <property type="term" value="F:transferase activity"/>
    <property type="evidence" value="ECO:0007669"/>
    <property type="project" value="UniProtKB-KW"/>
</dbReference>
<dbReference type="NCBIfam" id="TIGR03725">
    <property type="entry name" value="T6A_YeaZ"/>
    <property type="match status" value="1"/>
</dbReference>
<dbReference type="EMBL" id="SACT01000003">
    <property type="protein sequence ID" value="RVT51596.1"/>
    <property type="molecule type" value="Genomic_DNA"/>
</dbReference>
<dbReference type="InterPro" id="IPR000905">
    <property type="entry name" value="Gcp-like_dom"/>
</dbReference>
<dbReference type="SUPFAM" id="SSF53067">
    <property type="entry name" value="Actin-like ATPase domain"/>
    <property type="match status" value="2"/>
</dbReference>
<dbReference type="RefSeq" id="WP_128198597.1">
    <property type="nucleotide sequence ID" value="NZ_SACT01000003.1"/>
</dbReference>
<dbReference type="InterPro" id="IPR043129">
    <property type="entry name" value="ATPase_NBD"/>
</dbReference>